<gene>
    <name evidence="1" type="ORF">Nlim_0673</name>
</gene>
<dbReference type="STRING" id="886738.Nlim_0673"/>
<dbReference type="HOGENOM" id="CLU_2010198_0_0_2"/>
<evidence type="ECO:0000313" key="1">
    <source>
        <dbReference type="EMBL" id="EGG42492.1"/>
    </source>
</evidence>
<dbReference type="PATRIC" id="fig|886738.10.peg.749"/>
<dbReference type="AlphaFoldDB" id="F3KJL5"/>
<name>F3KJL5_9ARCH</name>
<comment type="caution">
    <text evidence="1">The sequence shown here is derived from an EMBL/GenBank/DDBJ whole genome shotgun (WGS) entry which is preliminary data.</text>
</comment>
<dbReference type="Proteomes" id="UP000004348">
    <property type="component" value="Chromosome"/>
</dbReference>
<sequence length="132" mass="15185">MHASRTSETFLSMTFDSFYNDLIELASKHEKNNTALKVEKDPEFDIVKVLGENITALARAKNGLNDMSELAYATAEHHPYWNLIYSCSEIANTVLEKWKNNLSKKDIDDIEWAIKELHQSLEKIKEKIPDSI</sequence>
<protein>
    <submittedName>
        <fullName evidence="1">Uncharacterized protein</fullName>
    </submittedName>
</protein>
<accession>F3KJL5</accession>
<organism evidence="1">
    <name type="scientific">Candidatus Nitrosarchaeum limnium SFB1</name>
    <dbReference type="NCBI Taxonomy" id="886738"/>
    <lineage>
        <taxon>Archaea</taxon>
        <taxon>Nitrososphaerota</taxon>
        <taxon>Nitrososphaeria</taxon>
        <taxon>Nitrosopumilales</taxon>
        <taxon>Nitrosopumilaceae</taxon>
        <taxon>Nitrosarchaeum</taxon>
    </lineage>
</organism>
<proteinExistence type="predicted"/>
<dbReference type="EMBL" id="AEGP01000029">
    <property type="protein sequence ID" value="EGG42492.1"/>
    <property type="molecule type" value="Genomic_DNA"/>
</dbReference>
<reference evidence="1" key="1">
    <citation type="journal article" date="2011" name="PLoS ONE">
        <title>Genome of a low-salinity ammonia-oxidizing archaeon determined by single-cell and metagenomic analysis.</title>
        <authorList>
            <person name="Blainey P.C."/>
            <person name="Mosier A.C."/>
            <person name="Potanina A."/>
            <person name="Francis C.A."/>
            <person name="Quake S.R."/>
        </authorList>
    </citation>
    <scope>NUCLEOTIDE SEQUENCE [LARGE SCALE GENOMIC DNA]</scope>
    <source>
        <strain evidence="1">SFB1</strain>
    </source>
</reference>